<dbReference type="Pfam" id="PF01636">
    <property type="entry name" value="APH"/>
    <property type="match status" value="1"/>
</dbReference>
<dbReference type="InterPro" id="IPR011009">
    <property type="entry name" value="Kinase-like_dom_sf"/>
</dbReference>
<proteinExistence type="predicted"/>
<dbReference type="GO" id="GO:0042601">
    <property type="term" value="C:endospore-forming forespore"/>
    <property type="evidence" value="ECO:0007669"/>
    <property type="project" value="TreeGrafter"/>
</dbReference>
<dbReference type="EMBL" id="LELK01000004">
    <property type="protein sequence ID" value="KMM37505.1"/>
    <property type="molecule type" value="Genomic_DNA"/>
</dbReference>
<dbReference type="InterPro" id="IPR047175">
    <property type="entry name" value="CotS-like"/>
</dbReference>
<protein>
    <submittedName>
        <fullName evidence="1">Uncharacterized protein</fullName>
    </submittedName>
</protein>
<organism evidence="1 2">
    <name type="scientific">Guptibacillus hwajinpoensis</name>
    <dbReference type="NCBI Taxonomy" id="208199"/>
    <lineage>
        <taxon>Bacteria</taxon>
        <taxon>Bacillati</taxon>
        <taxon>Bacillota</taxon>
        <taxon>Bacilli</taxon>
        <taxon>Bacillales</taxon>
        <taxon>Guptibacillaceae</taxon>
        <taxon>Guptibacillus</taxon>
    </lineage>
</organism>
<reference evidence="1" key="1">
    <citation type="submission" date="2015-06" db="EMBL/GenBank/DDBJ databases">
        <authorList>
            <person name="Liu B."/>
            <person name="Wang J."/>
            <person name="Zhu Y."/>
            <person name="Liu G."/>
            <person name="Chen Q."/>
            <person name="Zheng C."/>
            <person name="Che J."/>
            <person name="Ge C."/>
            <person name="Shi H."/>
            <person name="Pan Z."/>
            <person name="Liu X."/>
        </authorList>
    </citation>
    <scope>NUCLEOTIDE SEQUENCE [LARGE SCALE GENOMIC DNA]</scope>
    <source>
        <strain evidence="1">DSM 16346</strain>
    </source>
</reference>
<dbReference type="Gene3D" id="3.30.200.20">
    <property type="entry name" value="Phosphorylase Kinase, domain 1"/>
    <property type="match status" value="1"/>
</dbReference>
<dbReference type="PANTHER" id="PTHR39179">
    <property type="entry name" value="SPORE COAT PROTEIN I"/>
    <property type="match status" value="1"/>
</dbReference>
<sequence>MSDPALLFQYDLYPNQVVKQGKVTRIETERGTFALKETKLSKEQMDFMIYLEERFKELHYEGYVPIVRTKYGDSFVLMEDRVAYLTPWVEEDRGNPAQKEERMVQTLAELHGYTAKEQAFSEEVIKQSYQKMIFLRESRQFEMEKYMSQVEKRIYLSPFELSFVSQFHQLMKYCDLARKRLDDWYEQVIEAKRYRSVLCHGKCSPSHFVTVEGKGYFINFERSVTDTPVRDLAYFVRSSIKPFQYNPATTTAHLAQYEDQFALYDEEKELLASYLYFPETIFNSVTLFSENRQEWSHIKHVRLLTKKIEVMNGISNVLQSL</sequence>
<evidence type="ECO:0000313" key="1">
    <source>
        <dbReference type="EMBL" id="KMM37505.1"/>
    </source>
</evidence>
<dbReference type="GeneID" id="301326444"/>
<accession>A0A0J6CWF3</accession>
<evidence type="ECO:0000313" key="2">
    <source>
        <dbReference type="Proteomes" id="UP000035996"/>
    </source>
</evidence>
<comment type="caution">
    <text evidence="1">The sequence shown here is derived from an EMBL/GenBank/DDBJ whole genome shotgun (WGS) entry which is preliminary data.</text>
</comment>
<name>A0A0J6CWF3_9BACL</name>
<dbReference type="Proteomes" id="UP000035996">
    <property type="component" value="Unassembled WGS sequence"/>
</dbReference>
<dbReference type="RefSeq" id="WP_048312564.1">
    <property type="nucleotide sequence ID" value="NZ_CP119526.1"/>
</dbReference>
<dbReference type="STRING" id="157733.AB986_16800"/>
<dbReference type="SUPFAM" id="SSF56112">
    <property type="entry name" value="Protein kinase-like (PK-like)"/>
    <property type="match status" value="1"/>
</dbReference>
<dbReference type="Gene3D" id="3.90.1200.10">
    <property type="match status" value="1"/>
</dbReference>
<dbReference type="AlphaFoldDB" id="A0A0J6CWF3"/>
<keyword evidence="2" id="KW-1185">Reference proteome</keyword>
<dbReference type="InterPro" id="IPR002575">
    <property type="entry name" value="Aminoglycoside_PTrfase"/>
</dbReference>
<dbReference type="PANTHER" id="PTHR39179:SF3">
    <property type="entry name" value="COTS-RELATED PROTEIN"/>
    <property type="match status" value="1"/>
</dbReference>
<gene>
    <name evidence="1" type="ORF">AB986_16800</name>
</gene>
<dbReference type="OrthoDB" id="2379727at2"/>